<name>A0A4R8I9S6_9FLAO</name>
<evidence type="ECO:0000256" key="1">
    <source>
        <dbReference type="SAM" id="SignalP"/>
    </source>
</evidence>
<protein>
    <recommendedName>
        <fullName evidence="4">Nitrite reductase/ring-hydroxylating ferredoxin subunit</fullName>
    </recommendedName>
</protein>
<evidence type="ECO:0000313" key="2">
    <source>
        <dbReference type="EMBL" id="TDX84011.1"/>
    </source>
</evidence>
<comment type="caution">
    <text evidence="2">The sequence shown here is derived from an EMBL/GenBank/DDBJ whole genome shotgun (WGS) entry which is preliminary data.</text>
</comment>
<evidence type="ECO:0008006" key="4">
    <source>
        <dbReference type="Google" id="ProtNLM"/>
    </source>
</evidence>
<keyword evidence="1" id="KW-0732">Signal</keyword>
<dbReference type="AlphaFoldDB" id="A0A4R8I9S6"/>
<organism evidence="2 3">
    <name type="scientific">Epilithonimonas xixisoli</name>
    <dbReference type="NCBI Taxonomy" id="1476462"/>
    <lineage>
        <taxon>Bacteria</taxon>
        <taxon>Pseudomonadati</taxon>
        <taxon>Bacteroidota</taxon>
        <taxon>Flavobacteriia</taxon>
        <taxon>Flavobacteriales</taxon>
        <taxon>Weeksellaceae</taxon>
        <taxon>Chryseobacterium group</taxon>
        <taxon>Epilithonimonas</taxon>
    </lineage>
</organism>
<dbReference type="RefSeq" id="WP_133944059.1">
    <property type="nucleotide sequence ID" value="NZ_SOEO01000002.1"/>
</dbReference>
<gene>
    <name evidence="2" type="ORF">B0I22_1600</name>
</gene>
<dbReference type="OrthoDB" id="1272144at2"/>
<sequence length="152" mass="17174">MKIKKNISLFTLILTFSFLTFNNSCSERNETVNCFPNTLVSVNTNLNLQPYINDLQQKGWTYIDEQQAGTRGLILVKNLNGQIFVFDRNAPHICPGSDTTLEVNNQKIVCPKDGAEWIMSSGQPLNDQTKGVSPKRYMFDYNPSTGQISVYN</sequence>
<reference evidence="2 3" key="1">
    <citation type="submission" date="2019-03" db="EMBL/GenBank/DDBJ databases">
        <title>Genomic Encyclopedia of Type Strains, Phase III (KMG-III): the genomes of soil and plant-associated and newly described type strains.</title>
        <authorList>
            <person name="Whitman W."/>
        </authorList>
    </citation>
    <scope>NUCLEOTIDE SEQUENCE [LARGE SCALE GENOMIC DNA]</scope>
    <source>
        <strain evidence="2 3">CGMCC 1.12802</strain>
    </source>
</reference>
<proteinExistence type="predicted"/>
<feature type="chain" id="PRO_5020492645" description="Nitrite reductase/ring-hydroxylating ferredoxin subunit" evidence="1">
    <location>
        <begin position="27"/>
        <end position="152"/>
    </location>
</feature>
<dbReference type="EMBL" id="SOEO01000002">
    <property type="protein sequence ID" value="TDX84011.1"/>
    <property type="molecule type" value="Genomic_DNA"/>
</dbReference>
<evidence type="ECO:0000313" key="3">
    <source>
        <dbReference type="Proteomes" id="UP000295313"/>
    </source>
</evidence>
<keyword evidence="3" id="KW-1185">Reference proteome</keyword>
<feature type="signal peptide" evidence="1">
    <location>
        <begin position="1"/>
        <end position="26"/>
    </location>
</feature>
<accession>A0A4R8I9S6</accession>
<dbReference type="Proteomes" id="UP000295313">
    <property type="component" value="Unassembled WGS sequence"/>
</dbReference>